<sequence>MEIKMKMNMKMEMKMVIMMMLLVVIIIMIMMMVIVMLLMMVAMVMMMMTNFSRQEAGLGGKEKGELEHDRGLQRSTDGAKSGTKDVQEASDYAIRENGAVIPGQIGETKGDVTTIMEIGEEDRTSHGRRTFDQGYDGRKQRHSSYGRPSEQLLVSTFSAEELRRHGSPAKQKASGYDGDNSDKGAKQAGADGEKDKGDGRDGGRDAKLNMMKAKSFCSGCGRRRCVAMTTVLPADVCIAPRDEHGTWVGVADTTCARTASYLAKGVQSAQARHGQFPPQLFITGDILLLLSKTADSPVPVLPVEACVEGVEGGQYRWSLRQYPLEAWCPSTELRRAKSANGQAIGHLAALRQAL</sequence>
<keyword evidence="4" id="KW-1185">Reference proteome</keyword>
<dbReference type="Proteomes" id="UP000186817">
    <property type="component" value="Unassembled WGS sequence"/>
</dbReference>
<keyword evidence="2" id="KW-1133">Transmembrane helix</keyword>
<feature type="transmembrane region" description="Helical" evidence="2">
    <location>
        <begin position="21"/>
        <end position="48"/>
    </location>
</feature>
<dbReference type="AlphaFoldDB" id="A0A1Q9C2Y5"/>
<reference evidence="3 4" key="1">
    <citation type="submission" date="2016-02" db="EMBL/GenBank/DDBJ databases">
        <title>Genome analysis of coral dinoflagellate symbionts highlights evolutionary adaptations to a symbiotic lifestyle.</title>
        <authorList>
            <person name="Aranda M."/>
            <person name="Li Y."/>
            <person name="Liew Y.J."/>
            <person name="Baumgarten S."/>
            <person name="Simakov O."/>
            <person name="Wilson M."/>
            <person name="Piel J."/>
            <person name="Ashoor H."/>
            <person name="Bougouffa S."/>
            <person name="Bajic V.B."/>
            <person name="Ryu T."/>
            <person name="Ravasi T."/>
            <person name="Bayer T."/>
            <person name="Micklem G."/>
            <person name="Kim H."/>
            <person name="Bhak J."/>
            <person name="Lajeunesse T.C."/>
            <person name="Voolstra C.R."/>
        </authorList>
    </citation>
    <scope>NUCLEOTIDE SEQUENCE [LARGE SCALE GENOMIC DNA]</scope>
    <source>
        <strain evidence="3 4">CCMP2467</strain>
    </source>
</reference>
<organism evidence="3 4">
    <name type="scientific">Symbiodinium microadriaticum</name>
    <name type="common">Dinoflagellate</name>
    <name type="synonym">Zooxanthella microadriatica</name>
    <dbReference type="NCBI Taxonomy" id="2951"/>
    <lineage>
        <taxon>Eukaryota</taxon>
        <taxon>Sar</taxon>
        <taxon>Alveolata</taxon>
        <taxon>Dinophyceae</taxon>
        <taxon>Suessiales</taxon>
        <taxon>Symbiodiniaceae</taxon>
        <taxon>Symbiodinium</taxon>
    </lineage>
</organism>
<dbReference type="EMBL" id="LSRX01001801">
    <property type="protein sequence ID" value="OLP77278.1"/>
    <property type="molecule type" value="Genomic_DNA"/>
</dbReference>
<accession>A0A1Q9C2Y5</accession>
<evidence type="ECO:0000256" key="2">
    <source>
        <dbReference type="SAM" id="Phobius"/>
    </source>
</evidence>
<keyword evidence="2" id="KW-0812">Transmembrane</keyword>
<feature type="compositionally biased region" description="Basic and acidic residues" evidence="1">
    <location>
        <begin position="60"/>
        <end position="72"/>
    </location>
</feature>
<dbReference type="OrthoDB" id="423763at2759"/>
<feature type="region of interest" description="Disordered" evidence="1">
    <location>
        <begin position="59"/>
        <end position="86"/>
    </location>
</feature>
<gene>
    <name evidence="3" type="ORF">AK812_SmicGene42678</name>
</gene>
<feature type="compositionally biased region" description="Basic and acidic residues" evidence="1">
    <location>
        <begin position="121"/>
        <end position="138"/>
    </location>
</feature>
<comment type="caution">
    <text evidence="3">The sequence shown here is derived from an EMBL/GenBank/DDBJ whole genome shotgun (WGS) entry which is preliminary data.</text>
</comment>
<evidence type="ECO:0000313" key="4">
    <source>
        <dbReference type="Proteomes" id="UP000186817"/>
    </source>
</evidence>
<feature type="region of interest" description="Disordered" evidence="1">
    <location>
        <begin position="118"/>
        <end position="206"/>
    </location>
</feature>
<evidence type="ECO:0000313" key="3">
    <source>
        <dbReference type="EMBL" id="OLP77278.1"/>
    </source>
</evidence>
<proteinExistence type="predicted"/>
<name>A0A1Q9C2Y5_SYMMI</name>
<feature type="compositionally biased region" description="Basic and acidic residues" evidence="1">
    <location>
        <begin position="180"/>
        <end position="206"/>
    </location>
</feature>
<protein>
    <submittedName>
        <fullName evidence="3">Uncharacterized protein</fullName>
    </submittedName>
</protein>
<evidence type="ECO:0000256" key="1">
    <source>
        <dbReference type="SAM" id="MobiDB-lite"/>
    </source>
</evidence>
<keyword evidence="2" id="KW-0472">Membrane</keyword>